<sequence>MGPTKELKPPQEMVDAIQNSEDMTAPAEFSTSSEFTQDTPRALRNRLVHEEVQRLSKEAGGPQGGQHLSKQELKDHMQEVKMMQHDKERHNTYDRNHPGIGGAGRGDEGASSSVLKRGEAGGHMRYGHD</sequence>
<feature type="compositionally biased region" description="Basic and acidic residues" evidence="1">
    <location>
        <begin position="116"/>
        <end position="129"/>
    </location>
</feature>
<gene>
    <name evidence="2" type="primary">PLEST011885</name>
    <name evidence="2" type="ORF">PLESTB_001219400</name>
</gene>
<dbReference type="EMBL" id="BRXU01000018">
    <property type="protein sequence ID" value="GLC57390.1"/>
    <property type="molecule type" value="Genomic_DNA"/>
</dbReference>
<protein>
    <submittedName>
        <fullName evidence="2">Uncharacterized protein</fullName>
    </submittedName>
</protein>
<dbReference type="OrthoDB" id="534608at2759"/>
<name>A0A9W6F6A5_9CHLO</name>
<evidence type="ECO:0000256" key="1">
    <source>
        <dbReference type="SAM" id="MobiDB-lite"/>
    </source>
</evidence>
<reference evidence="2 3" key="1">
    <citation type="journal article" date="2023" name="Commun. Biol.">
        <title>Reorganization of the ancestral sex-determining regions during the evolution of trioecy in Pleodorina starrii.</title>
        <authorList>
            <person name="Takahashi K."/>
            <person name="Suzuki S."/>
            <person name="Kawai-Toyooka H."/>
            <person name="Yamamoto K."/>
            <person name="Hamaji T."/>
            <person name="Ootsuki R."/>
            <person name="Yamaguchi H."/>
            <person name="Kawachi M."/>
            <person name="Higashiyama T."/>
            <person name="Nozaki H."/>
        </authorList>
    </citation>
    <scope>NUCLEOTIDE SEQUENCE [LARGE SCALE GENOMIC DNA]</scope>
    <source>
        <strain evidence="2 3">NIES-4479</strain>
    </source>
</reference>
<organism evidence="2 3">
    <name type="scientific">Pleodorina starrii</name>
    <dbReference type="NCBI Taxonomy" id="330485"/>
    <lineage>
        <taxon>Eukaryota</taxon>
        <taxon>Viridiplantae</taxon>
        <taxon>Chlorophyta</taxon>
        <taxon>core chlorophytes</taxon>
        <taxon>Chlorophyceae</taxon>
        <taxon>CS clade</taxon>
        <taxon>Chlamydomonadales</taxon>
        <taxon>Volvocaceae</taxon>
        <taxon>Pleodorina</taxon>
    </lineage>
</organism>
<feature type="compositionally biased region" description="Basic and acidic residues" evidence="1">
    <location>
        <begin position="47"/>
        <end position="57"/>
    </location>
</feature>
<comment type="caution">
    <text evidence="2">The sequence shown here is derived from an EMBL/GenBank/DDBJ whole genome shotgun (WGS) entry which is preliminary data.</text>
</comment>
<evidence type="ECO:0000313" key="2">
    <source>
        <dbReference type="EMBL" id="GLC57390.1"/>
    </source>
</evidence>
<feature type="region of interest" description="Disordered" evidence="1">
    <location>
        <begin position="87"/>
        <end position="129"/>
    </location>
</feature>
<keyword evidence="3" id="KW-1185">Reference proteome</keyword>
<feature type="compositionally biased region" description="Polar residues" evidence="1">
    <location>
        <begin position="29"/>
        <end position="39"/>
    </location>
</feature>
<dbReference type="Proteomes" id="UP001165080">
    <property type="component" value="Unassembled WGS sequence"/>
</dbReference>
<proteinExistence type="predicted"/>
<dbReference type="AlphaFoldDB" id="A0A9W6F6A5"/>
<feature type="region of interest" description="Disordered" evidence="1">
    <location>
        <begin position="1"/>
        <end position="72"/>
    </location>
</feature>
<evidence type="ECO:0000313" key="3">
    <source>
        <dbReference type="Proteomes" id="UP001165080"/>
    </source>
</evidence>
<feature type="compositionally biased region" description="Basic and acidic residues" evidence="1">
    <location>
        <begin position="87"/>
        <end position="97"/>
    </location>
</feature>
<accession>A0A9W6F6A5</accession>